<organism evidence="1 2">
    <name type="scientific">Paratrimastix pyriformis</name>
    <dbReference type="NCBI Taxonomy" id="342808"/>
    <lineage>
        <taxon>Eukaryota</taxon>
        <taxon>Metamonada</taxon>
        <taxon>Preaxostyla</taxon>
        <taxon>Paratrimastigidae</taxon>
        <taxon>Paratrimastix</taxon>
    </lineage>
</organism>
<sequence>MSCSNPQQLPQDQNQSGEEVVYVFIDESNIRMHPQKQAENDAGMKLPPVLIRYDTMISDFILHGRKLGHVCLVADSAANVALQTHLPTFANPALASLVDLCSFDHGGVPHEIENDTGLGLKIFQRLLTPLPPGVTGVLALATGDCDFLPYRPNCFYPSLAECEKCHLPSTLAQLGCHRICYQCLVDASMQCPLCCSQRGRSPRSMSVCFLCPISQPNAQRSLQFLVLADESNFWLSARSRAKDLNLRLSLPGMAQFVLDDPRVGPSDLERITERHVFHSHDPLLTLNSCDRYRATGKGK</sequence>
<reference evidence="1" key="1">
    <citation type="journal article" date="2022" name="bioRxiv">
        <title>Genomics of Preaxostyla Flagellates Illuminates Evolutionary Transitions and the Path Towards Mitochondrial Loss.</title>
        <authorList>
            <person name="Novak L.V.F."/>
            <person name="Treitli S.C."/>
            <person name="Pyrih J."/>
            <person name="Halakuc P."/>
            <person name="Pipaliya S.V."/>
            <person name="Vacek V."/>
            <person name="Brzon O."/>
            <person name="Soukal P."/>
            <person name="Eme L."/>
            <person name="Dacks J.B."/>
            <person name="Karnkowska A."/>
            <person name="Elias M."/>
            <person name="Hampl V."/>
        </authorList>
    </citation>
    <scope>NUCLEOTIDE SEQUENCE</scope>
    <source>
        <strain evidence="1">RCP-MX</strain>
    </source>
</reference>
<keyword evidence="2" id="KW-1185">Reference proteome</keyword>
<protein>
    <submittedName>
        <fullName evidence="1">Uncharacterized protein</fullName>
    </submittedName>
</protein>
<dbReference type="Proteomes" id="UP001141327">
    <property type="component" value="Unassembled WGS sequence"/>
</dbReference>
<proteinExistence type="predicted"/>
<gene>
    <name evidence="1" type="ORF">PAPYR_13314</name>
</gene>
<dbReference type="EMBL" id="JAPMOS010000481">
    <property type="protein sequence ID" value="KAJ4452505.1"/>
    <property type="molecule type" value="Genomic_DNA"/>
</dbReference>
<evidence type="ECO:0000313" key="2">
    <source>
        <dbReference type="Proteomes" id="UP001141327"/>
    </source>
</evidence>
<comment type="caution">
    <text evidence="1">The sequence shown here is derived from an EMBL/GenBank/DDBJ whole genome shotgun (WGS) entry which is preliminary data.</text>
</comment>
<evidence type="ECO:0000313" key="1">
    <source>
        <dbReference type="EMBL" id="KAJ4452505.1"/>
    </source>
</evidence>
<accession>A0ABQ8U6U5</accession>
<name>A0ABQ8U6U5_9EUKA</name>